<feature type="non-terminal residue" evidence="1">
    <location>
        <position position="1"/>
    </location>
</feature>
<name>A0A9N9EB78_9GLOM</name>
<evidence type="ECO:0000313" key="2">
    <source>
        <dbReference type="Proteomes" id="UP000789739"/>
    </source>
</evidence>
<dbReference type="EMBL" id="CAJVPI010005036">
    <property type="protein sequence ID" value="CAG8671435.1"/>
    <property type="molecule type" value="Genomic_DNA"/>
</dbReference>
<evidence type="ECO:0000313" key="1">
    <source>
        <dbReference type="EMBL" id="CAG8671435.1"/>
    </source>
</evidence>
<feature type="non-terminal residue" evidence="1">
    <location>
        <position position="383"/>
    </location>
</feature>
<dbReference type="AlphaFoldDB" id="A0A9N9EB78"/>
<dbReference type="OrthoDB" id="2448051at2759"/>
<protein>
    <submittedName>
        <fullName evidence="1">10439_t:CDS:1</fullName>
    </submittedName>
</protein>
<sequence length="383" mass="44448">VGDKVEGLQIQCIIDETTLNKAWHKLNLAIKQAANNNIKNKLVVMRGFEARTKKASILHKALVKINKVMKYLKELKQSLNLSTAVEGINKKLEKISEMIQCGKMELIEEDLEHTNIQKSILKIKEIRRLIHKCRQEENNSEIREEIAEAIERRENNLQANTKKMIDSVLKRRRARVEIENIKKGEELLVEAEKIKEEVRAHFRNWTRENKSNWDFWEEWKAEYEPKKEVKEEQYESLIKKVEMQELMTTIAEAGSNKAMGPDDISNEMIKQLPQNVLEVLLEIINFAIDTGITPKAWSYGLVYPIGKKETFDGDLRQTRPITLIGHARKIMTKLLTIRLNRILVKTKILNPKNNSALPHTSTAAPISWLANIQEDAWLNKKDF</sequence>
<organism evidence="1 2">
    <name type="scientific">Paraglomus brasilianum</name>
    <dbReference type="NCBI Taxonomy" id="144538"/>
    <lineage>
        <taxon>Eukaryota</taxon>
        <taxon>Fungi</taxon>
        <taxon>Fungi incertae sedis</taxon>
        <taxon>Mucoromycota</taxon>
        <taxon>Glomeromycotina</taxon>
        <taxon>Glomeromycetes</taxon>
        <taxon>Paraglomerales</taxon>
        <taxon>Paraglomeraceae</taxon>
        <taxon>Paraglomus</taxon>
    </lineage>
</organism>
<keyword evidence="2" id="KW-1185">Reference proteome</keyword>
<reference evidence="1" key="1">
    <citation type="submission" date="2021-06" db="EMBL/GenBank/DDBJ databases">
        <authorList>
            <person name="Kallberg Y."/>
            <person name="Tangrot J."/>
            <person name="Rosling A."/>
        </authorList>
    </citation>
    <scope>NUCLEOTIDE SEQUENCE</scope>
    <source>
        <strain evidence="1">BR232B</strain>
    </source>
</reference>
<gene>
    <name evidence="1" type="ORF">PBRASI_LOCUS11324</name>
</gene>
<dbReference type="Proteomes" id="UP000789739">
    <property type="component" value="Unassembled WGS sequence"/>
</dbReference>
<dbReference type="PANTHER" id="PTHR31635">
    <property type="entry name" value="REVERSE TRANSCRIPTASE DOMAIN-CONTAINING PROTEIN-RELATED"/>
    <property type="match status" value="1"/>
</dbReference>
<dbReference type="PANTHER" id="PTHR31635:SF196">
    <property type="entry name" value="REVERSE TRANSCRIPTASE DOMAIN-CONTAINING PROTEIN-RELATED"/>
    <property type="match status" value="1"/>
</dbReference>
<proteinExistence type="predicted"/>
<accession>A0A9N9EB78</accession>
<comment type="caution">
    <text evidence="1">The sequence shown here is derived from an EMBL/GenBank/DDBJ whole genome shotgun (WGS) entry which is preliminary data.</text>
</comment>